<comment type="similarity">
    <text evidence="1 2">Belongs to the UPF0301 (AlgH) family.</text>
</comment>
<dbReference type="STRING" id="440168.SAMN04487974_102423"/>
<accession>A0A1G7TY17</accession>
<protein>
    <recommendedName>
        <fullName evidence="2">UPF0301 protein SAMN04487974_102423</fullName>
    </recommendedName>
</protein>
<dbReference type="Gene3D" id="3.40.1740.10">
    <property type="entry name" value="VC0467-like"/>
    <property type="match status" value="1"/>
</dbReference>
<dbReference type="HAMAP" id="MF_00758">
    <property type="entry name" value="UPF0301"/>
    <property type="match status" value="1"/>
</dbReference>
<keyword evidence="4" id="KW-1185">Reference proteome</keyword>
<dbReference type="Proteomes" id="UP000199495">
    <property type="component" value="Unassembled WGS sequence"/>
</dbReference>
<evidence type="ECO:0000313" key="4">
    <source>
        <dbReference type="Proteomes" id="UP000199495"/>
    </source>
</evidence>
<gene>
    <name evidence="3" type="ORF">SAMN04487974_102423</name>
</gene>
<dbReference type="Pfam" id="PF02622">
    <property type="entry name" value="DUF179"/>
    <property type="match status" value="1"/>
</dbReference>
<reference evidence="3 4" key="1">
    <citation type="submission" date="2016-10" db="EMBL/GenBank/DDBJ databases">
        <authorList>
            <person name="de Groot N.N."/>
        </authorList>
    </citation>
    <scope>NUCLEOTIDE SEQUENCE [LARGE SCALE GENOMIC DNA]</scope>
    <source>
        <strain evidence="3 4">CGMCC 1.10267</strain>
    </source>
</reference>
<dbReference type="AlphaFoldDB" id="A0A1G7TY17"/>
<name>A0A1G7TY17_9HYPH</name>
<evidence type="ECO:0000313" key="3">
    <source>
        <dbReference type="EMBL" id="SDG40235.1"/>
    </source>
</evidence>
<dbReference type="InterPro" id="IPR003774">
    <property type="entry name" value="AlgH-like"/>
</dbReference>
<dbReference type="GO" id="GO:0005829">
    <property type="term" value="C:cytosol"/>
    <property type="evidence" value="ECO:0007669"/>
    <property type="project" value="TreeGrafter"/>
</dbReference>
<dbReference type="PANTHER" id="PTHR30327">
    <property type="entry name" value="UNCHARACTERIZED PROTEIN YQGE"/>
    <property type="match status" value="1"/>
</dbReference>
<sequence length="198" mass="21420">MESEKTMESLKGQFLVATPDMADERFAETVIYLVAHGEDGAMGLVVNQPMPDMHVSDIVEEIDLGDTSEVIRIPDRLLAQDVFRGGPVDSSRGFVLHSADYFRDGNSFAVDTGIYLTATLDVLRAMVEGSGPEKSLLALGYCGWNSGQLEEELRQNGWLTVERTDDLLFSLPAGKKYDAALASLGITRATLSPTSGSA</sequence>
<dbReference type="EMBL" id="FNCS01000002">
    <property type="protein sequence ID" value="SDG40235.1"/>
    <property type="molecule type" value="Genomic_DNA"/>
</dbReference>
<proteinExistence type="inferred from homology"/>
<dbReference type="PANTHER" id="PTHR30327:SF1">
    <property type="entry name" value="UPF0301 PROTEIN YQGE"/>
    <property type="match status" value="1"/>
</dbReference>
<dbReference type="SUPFAM" id="SSF143456">
    <property type="entry name" value="VC0467-like"/>
    <property type="match status" value="1"/>
</dbReference>
<organism evidence="3 4">
    <name type="scientific">Pelagibacterium luteolum</name>
    <dbReference type="NCBI Taxonomy" id="440168"/>
    <lineage>
        <taxon>Bacteria</taxon>
        <taxon>Pseudomonadati</taxon>
        <taxon>Pseudomonadota</taxon>
        <taxon>Alphaproteobacteria</taxon>
        <taxon>Hyphomicrobiales</taxon>
        <taxon>Devosiaceae</taxon>
        <taxon>Pelagibacterium</taxon>
    </lineage>
</organism>
<dbReference type="RefSeq" id="WP_244504956.1">
    <property type="nucleotide sequence ID" value="NZ_FNCS01000002.1"/>
</dbReference>
<evidence type="ECO:0000256" key="1">
    <source>
        <dbReference type="ARBA" id="ARBA00009600"/>
    </source>
</evidence>
<evidence type="ECO:0000256" key="2">
    <source>
        <dbReference type="HAMAP-Rule" id="MF_00758"/>
    </source>
</evidence>
<dbReference type="NCBIfam" id="NF001268">
    <property type="entry name" value="PRK00228.1-4"/>
    <property type="match status" value="1"/>
</dbReference>